<organism evidence="4 5">
    <name type="scientific">Rufibacter tibetensis</name>
    <dbReference type="NCBI Taxonomy" id="512763"/>
    <lineage>
        <taxon>Bacteria</taxon>
        <taxon>Pseudomonadati</taxon>
        <taxon>Bacteroidota</taxon>
        <taxon>Cytophagia</taxon>
        <taxon>Cytophagales</taxon>
        <taxon>Hymenobacteraceae</taxon>
        <taxon>Rufibacter</taxon>
    </lineage>
</organism>
<dbReference type="Proteomes" id="UP000061382">
    <property type="component" value="Chromosome"/>
</dbReference>
<keyword evidence="2" id="KW-0812">Transmembrane</keyword>
<dbReference type="Pfam" id="PF18174">
    <property type="entry name" value="HU-CCDC81_bac_1"/>
    <property type="match status" value="1"/>
</dbReference>
<dbReference type="Gene3D" id="3.30.70.1070">
    <property type="entry name" value="Sporulation related repeat"/>
    <property type="match status" value="1"/>
</dbReference>
<name>A0A0P0C6J9_9BACT</name>
<dbReference type="AlphaFoldDB" id="A0A0P0C6J9"/>
<dbReference type="PROSITE" id="PS51724">
    <property type="entry name" value="SPOR"/>
    <property type="match status" value="1"/>
</dbReference>
<feature type="domain" description="SPOR" evidence="3">
    <location>
        <begin position="327"/>
        <end position="405"/>
    </location>
</feature>
<evidence type="ECO:0000313" key="5">
    <source>
        <dbReference type="Proteomes" id="UP000061382"/>
    </source>
</evidence>
<evidence type="ECO:0000313" key="4">
    <source>
        <dbReference type="EMBL" id="ALJ00628.1"/>
    </source>
</evidence>
<dbReference type="STRING" id="512763.DC20_18675"/>
<feature type="region of interest" description="Disordered" evidence="1">
    <location>
        <begin position="270"/>
        <end position="294"/>
    </location>
</feature>
<dbReference type="PATRIC" id="fig|512763.3.peg.4099"/>
<dbReference type="Pfam" id="PF05036">
    <property type="entry name" value="SPOR"/>
    <property type="match status" value="1"/>
</dbReference>
<proteinExistence type="predicted"/>
<dbReference type="InterPro" id="IPR036680">
    <property type="entry name" value="SPOR-like_sf"/>
</dbReference>
<dbReference type="InterPro" id="IPR041268">
    <property type="entry name" value="HU-CCDC81_bac_2"/>
</dbReference>
<dbReference type="SUPFAM" id="SSF110997">
    <property type="entry name" value="Sporulation related repeat"/>
    <property type="match status" value="1"/>
</dbReference>
<keyword evidence="5" id="KW-1185">Reference proteome</keyword>
<dbReference type="GO" id="GO:0042834">
    <property type="term" value="F:peptidoglycan binding"/>
    <property type="evidence" value="ECO:0007669"/>
    <property type="project" value="InterPro"/>
</dbReference>
<dbReference type="Pfam" id="PF18175">
    <property type="entry name" value="HU-CCDC81_bac_2"/>
    <property type="match status" value="1"/>
</dbReference>
<dbReference type="EMBL" id="CP012643">
    <property type="protein sequence ID" value="ALJ00628.1"/>
    <property type="molecule type" value="Genomic_DNA"/>
</dbReference>
<keyword evidence="2" id="KW-1133">Transmembrane helix</keyword>
<dbReference type="RefSeq" id="WP_062545221.1">
    <property type="nucleotide sequence ID" value="NZ_CP012643.1"/>
</dbReference>
<evidence type="ECO:0000259" key="3">
    <source>
        <dbReference type="PROSITE" id="PS51724"/>
    </source>
</evidence>
<dbReference type="InterPro" id="IPR040495">
    <property type="entry name" value="HU-CCDC81_bac_1"/>
</dbReference>
<evidence type="ECO:0000256" key="1">
    <source>
        <dbReference type="SAM" id="MobiDB-lite"/>
    </source>
</evidence>
<evidence type="ECO:0000256" key="2">
    <source>
        <dbReference type="SAM" id="Phobius"/>
    </source>
</evidence>
<dbReference type="InterPro" id="IPR007730">
    <property type="entry name" value="SPOR-like_dom"/>
</dbReference>
<feature type="transmembrane region" description="Helical" evidence="2">
    <location>
        <begin position="169"/>
        <end position="189"/>
    </location>
</feature>
<protein>
    <recommendedName>
        <fullName evidence="3">SPOR domain-containing protein</fullName>
    </recommendedName>
</protein>
<accession>A0A0P0C6J9</accession>
<gene>
    <name evidence="4" type="ORF">DC20_18675</name>
</gene>
<reference evidence="4 5" key="1">
    <citation type="submission" date="2015-08" db="EMBL/GenBank/DDBJ databases">
        <title>Complete genome sequence of Rufibacter tibetensis strain 1351t, a radiation-resistant bacterium from tibet plateau.</title>
        <authorList>
            <person name="Dai J."/>
        </authorList>
    </citation>
    <scope>NUCLEOTIDE SEQUENCE [LARGE SCALE GENOMIC DNA]</scope>
    <source>
        <strain evidence="4 5">1351</strain>
    </source>
</reference>
<dbReference type="OrthoDB" id="653949at2"/>
<sequence>MVQSHIKSLLYTYDCVIIPNFGGLITHYAPAKIHPVKHMFSPPSKRVAFNEQLKVNDGLLISTLAQKEKWPMNQAQVAVAEFVLDLKEQLRTQHRFELQDVGVFRYNAERKLVFETIDSDNFLEHAFGLPELVAKPITGKDTLILRGKYQDQLAQKAEAKKGNQKLRKLYRVGATLVIGCVSVATIYLLSLQSDVALSSLNPVALLSNSEATASAPEQTTQDPEVDAFEQAQLTEQYKTALPVEASMEAELAAEDSLLASFPKTGSVIETSPEVTSSPAQTTVQPEPTKVTSAPKVAEVPAPVKEEKVVAVPEVKKPVEAKTSTINKKTGRFYVIMGVFSSSNEYATMHQDRLKKKGFEAKIITSIYDTKRQRVSVADYATEAEAFAALPALRSKISNELWVYNY</sequence>
<keyword evidence="2" id="KW-0472">Membrane</keyword>
<dbReference type="KEGG" id="rti:DC20_18675"/>
<feature type="compositionally biased region" description="Polar residues" evidence="1">
    <location>
        <begin position="270"/>
        <end position="291"/>
    </location>
</feature>